<keyword evidence="2" id="KW-0472">Membrane</keyword>
<gene>
    <name evidence="3" type="ORF">SAMN05421869_10648</name>
</gene>
<feature type="compositionally biased region" description="Low complexity" evidence="1">
    <location>
        <begin position="79"/>
        <end position="90"/>
    </location>
</feature>
<evidence type="ECO:0000256" key="2">
    <source>
        <dbReference type="SAM" id="Phobius"/>
    </source>
</evidence>
<dbReference type="EMBL" id="FNDJ01000006">
    <property type="protein sequence ID" value="SDI53013.1"/>
    <property type="molecule type" value="Genomic_DNA"/>
</dbReference>
<keyword evidence="2" id="KW-0812">Transmembrane</keyword>
<keyword evidence="2" id="KW-1133">Transmembrane helix</keyword>
<evidence type="ECO:0008006" key="5">
    <source>
        <dbReference type="Google" id="ProtNLM"/>
    </source>
</evidence>
<evidence type="ECO:0000313" key="3">
    <source>
        <dbReference type="EMBL" id="SDI53013.1"/>
    </source>
</evidence>
<feature type="compositionally biased region" description="Pro residues" evidence="1">
    <location>
        <begin position="132"/>
        <end position="153"/>
    </location>
</feature>
<reference evidence="3 4" key="1">
    <citation type="submission" date="2016-10" db="EMBL/GenBank/DDBJ databases">
        <authorList>
            <person name="de Groot N.N."/>
        </authorList>
    </citation>
    <scope>NUCLEOTIDE SEQUENCE [LARGE SCALE GENOMIC DNA]</scope>
    <source>
        <strain evidence="3 4">CGMCC 4.6533</strain>
    </source>
</reference>
<dbReference type="AlphaFoldDB" id="A0A1G8LBL2"/>
<feature type="compositionally biased region" description="Pro residues" evidence="1">
    <location>
        <begin position="23"/>
        <end position="48"/>
    </location>
</feature>
<proteinExistence type="predicted"/>
<dbReference type="RefSeq" id="WP_143043699.1">
    <property type="nucleotide sequence ID" value="NZ_FNDJ01000006.1"/>
</dbReference>
<feature type="region of interest" description="Disordered" evidence="1">
    <location>
        <begin position="1"/>
        <end position="181"/>
    </location>
</feature>
<protein>
    <recommendedName>
        <fullName evidence="5">DUF4352 domain-containing protein</fullName>
    </recommendedName>
</protein>
<evidence type="ECO:0000256" key="1">
    <source>
        <dbReference type="SAM" id="MobiDB-lite"/>
    </source>
</evidence>
<dbReference type="Proteomes" id="UP000199202">
    <property type="component" value="Unassembled WGS sequence"/>
</dbReference>
<name>A0A1G8LBL2_9ACTN</name>
<sequence length="369" mass="39972">MSTSDGNDWFTPRKDRRRDDQDAPPPAAPHQPPPGGHRGPATPPPGPAMPQGTPPGSDITQAMGLPPRPGLRPRPRAPRGPGMPQARGPRTPYPDQQVWPPADRDPTGGVTQPMPIVRNPLPMPRAGGPRPHAAPPPPPQATAPQTAPQPPQAAQPGVEGQGTPPSPQERPQPAAEGRQRPRRRRTVLVAVGVVVVSLLTIGAQSYDGYLFYEKVTTPRPTRIVPVAAGQAGKVYNVEYRASITPIEAPEGSKHGPEVTWLKVEITKKVLDPASATMVAEPGDNKLTDRAGRTWTVELQPGDRPTDRLEVGKEYKIEGMAIVPTPVANEVELSIRPSTYRSDTPTEDFFDREKMSKLEQDIDILAFKRR</sequence>
<dbReference type="STRING" id="633440.SAMN05421869_10648"/>
<evidence type="ECO:0000313" key="4">
    <source>
        <dbReference type="Proteomes" id="UP000199202"/>
    </source>
</evidence>
<feature type="transmembrane region" description="Helical" evidence="2">
    <location>
        <begin position="187"/>
        <end position="206"/>
    </location>
</feature>
<feature type="compositionally biased region" description="Basic and acidic residues" evidence="1">
    <location>
        <begin position="11"/>
        <end position="21"/>
    </location>
</feature>
<dbReference type="OrthoDB" id="3535128at2"/>
<accession>A0A1G8LBL2</accession>
<organism evidence="3 4">
    <name type="scientific">Nonomuraea jiangxiensis</name>
    <dbReference type="NCBI Taxonomy" id="633440"/>
    <lineage>
        <taxon>Bacteria</taxon>
        <taxon>Bacillati</taxon>
        <taxon>Actinomycetota</taxon>
        <taxon>Actinomycetes</taxon>
        <taxon>Streptosporangiales</taxon>
        <taxon>Streptosporangiaceae</taxon>
        <taxon>Nonomuraea</taxon>
    </lineage>
</organism>
<keyword evidence="4" id="KW-1185">Reference proteome</keyword>